<proteinExistence type="inferred from homology"/>
<dbReference type="Gene3D" id="3.10.50.40">
    <property type="match status" value="1"/>
</dbReference>
<dbReference type="SUPFAM" id="SSF82866">
    <property type="entry name" value="Multidrug efflux transporter AcrB transmembrane domain"/>
    <property type="match status" value="1"/>
</dbReference>
<dbReference type="InterPro" id="IPR048634">
    <property type="entry name" value="SecD_SecF_C"/>
</dbReference>
<keyword evidence="6 9" id="KW-1133">Transmembrane helix</keyword>
<dbReference type="InterPro" id="IPR022646">
    <property type="entry name" value="SecD/SecF_CS"/>
</dbReference>
<dbReference type="InterPro" id="IPR055344">
    <property type="entry name" value="SecD_SecF_C_bact"/>
</dbReference>
<dbReference type="Pfam" id="PF21760">
    <property type="entry name" value="SecD_1st"/>
    <property type="match status" value="1"/>
</dbReference>
<keyword evidence="5 9" id="KW-0653">Protein transport</keyword>
<evidence type="ECO:0000256" key="6">
    <source>
        <dbReference type="ARBA" id="ARBA00022989"/>
    </source>
</evidence>
<dbReference type="NCBIfam" id="TIGR01129">
    <property type="entry name" value="secD"/>
    <property type="match status" value="1"/>
</dbReference>
<dbReference type="PANTHER" id="PTHR30081">
    <property type="entry name" value="PROTEIN-EXPORT MEMBRANE PROTEIN SEC"/>
    <property type="match status" value="1"/>
</dbReference>
<evidence type="ECO:0000259" key="11">
    <source>
        <dbReference type="PROSITE" id="PS50198"/>
    </source>
</evidence>
<dbReference type="InterPro" id="IPR023058">
    <property type="entry name" value="PPIase_PpiC_CS"/>
</dbReference>
<keyword evidence="3 9" id="KW-1003">Cell membrane</keyword>
<dbReference type="EMBL" id="LCDO01000001">
    <property type="protein sequence ID" value="KKS57456.1"/>
    <property type="molecule type" value="Genomic_DNA"/>
</dbReference>
<evidence type="ECO:0000256" key="8">
    <source>
        <dbReference type="ARBA" id="ARBA00023136"/>
    </source>
</evidence>
<feature type="transmembrane region" description="Helical" evidence="9">
    <location>
        <begin position="514"/>
        <end position="530"/>
    </location>
</feature>
<dbReference type="InterPro" id="IPR000297">
    <property type="entry name" value="PPIase_PpiC"/>
</dbReference>
<keyword evidence="8 9" id="KW-0472">Membrane</keyword>
<evidence type="ECO:0000313" key="12">
    <source>
        <dbReference type="EMBL" id="KKS57456.1"/>
    </source>
</evidence>
<feature type="transmembrane region" description="Helical" evidence="9">
    <location>
        <begin position="436"/>
        <end position="456"/>
    </location>
</feature>
<dbReference type="InterPro" id="IPR054384">
    <property type="entry name" value="SecDF_P1_head"/>
</dbReference>
<evidence type="ECO:0000256" key="7">
    <source>
        <dbReference type="ARBA" id="ARBA00023010"/>
    </source>
</evidence>
<keyword evidence="10" id="KW-0697">Rotamase</keyword>
<keyword evidence="2 9" id="KW-0813">Transport</keyword>
<feature type="domain" description="PpiC" evidence="11">
    <location>
        <begin position="152"/>
        <end position="257"/>
    </location>
</feature>
<dbReference type="PATRIC" id="fig|1619039.3.peg.100"/>
<dbReference type="SUPFAM" id="SSF54534">
    <property type="entry name" value="FKBP-like"/>
    <property type="match status" value="1"/>
</dbReference>
<feature type="transmembrane region" description="Helical" evidence="9">
    <location>
        <begin position="21"/>
        <end position="40"/>
    </location>
</feature>
<accession>A0A0G1CFW3</accession>
<dbReference type="GO" id="GO:0043952">
    <property type="term" value="P:protein transport by the Sec complex"/>
    <property type="evidence" value="ECO:0007669"/>
    <property type="project" value="UniProtKB-UniRule"/>
</dbReference>
<gene>
    <name evidence="9" type="primary">secD</name>
    <name evidence="12" type="ORF">UV20_C0001G0096</name>
</gene>
<protein>
    <recommendedName>
        <fullName evidence="9">Protein translocase subunit SecD</fullName>
    </recommendedName>
</protein>
<keyword evidence="10" id="KW-0413">Isomerase</keyword>
<dbReference type="InterPro" id="IPR046357">
    <property type="entry name" value="PPIase_dom_sf"/>
</dbReference>
<comment type="function">
    <text evidence="9">Part of the Sec protein translocase complex. Interacts with the SecYEG preprotein conducting channel. SecDF uses the proton motive force (PMF) to complete protein translocation after the ATP-dependent function of SecA.</text>
</comment>
<name>A0A0G1CFW3_9BACT</name>
<dbReference type="GO" id="GO:0015450">
    <property type="term" value="F:protein-transporting ATPase activity"/>
    <property type="evidence" value="ECO:0007669"/>
    <property type="project" value="InterPro"/>
</dbReference>
<dbReference type="Pfam" id="PF07549">
    <property type="entry name" value="Sec_GG"/>
    <property type="match status" value="1"/>
</dbReference>
<dbReference type="GO" id="GO:0065002">
    <property type="term" value="P:intracellular protein transmembrane transport"/>
    <property type="evidence" value="ECO:0007669"/>
    <property type="project" value="UniProtKB-UniRule"/>
</dbReference>
<reference evidence="12 13" key="1">
    <citation type="journal article" date="2015" name="Nature">
        <title>rRNA introns, odd ribosomes, and small enigmatic genomes across a large radiation of phyla.</title>
        <authorList>
            <person name="Brown C.T."/>
            <person name="Hug L.A."/>
            <person name="Thomas B.C."/>
            <person name="Sharon I."/>
            <person name="Castelle C.J."/>
            <person name="Singh A."/>
            <person name="Wilkins M.J."/>
            <person name="Williams K.H."/>
            <person name="Banfield J.F."/>
        </authorList>
    </citation>
    <scope>NUCLEOTIDE SEQUENCE [LARGE SCALE GENOMIC DNA]</scope>
</reference>
<dbReference type="GO" id="GO:0005886">
    <property type="term" value="C:plasma membrane"/>
    <property type="evidence" value="ECO:0007669"/>
    <property type="project" value="UniProtKB-SubCell"/>
</dbReference>
<dbReference type="AlphaFoldDB" id="A0A0G1CFW3"/>
<dbReference type="GO" id="GO:0006605">
    <property type="term" value="P:protein targeting"/>
    <property type="evidence" value="ECO:0007669"/>
    <property type="project" value="UniProtKB-UniRule"/>
</dbReference>
<dbReference type="InterPro" id="IPR022813">
    <property type="entry name" value="SecD/SecF_arch_bac"/>
</dbReference>
<dbReference type="Proteomes" id="UP000034837">
    <property type="component" value="Unassembled WGS sequence"/>
</dbReference>
<dbReference type="PROSITE" id="PS50198">
    <property type="entry name" value="PPIC_PPIASE_2"/>
    <property type="match status" value="1"/>
</dbReference>
<evidence type="ECO:0000256" key="5">
    <source>
        <dbReference type="ARBA" id="ARBA00022927"/>
    </source>
</evidence>
<feature type="transmembrane region" description="Helical" evidence="9">
    <location>
        <begin position="413"/>
        <end position="431"/>
    </location>
</feature>
<evidence type="ECO:0000256" key="10">
    <source>
        <dbReference type="PROSITE-ProRule" id="PRU00278"/>
    </source>
</evidence>
<dbReference type="PROSITE" id="PS01096">
    <property type="entry name" value="PPIC_PPIASE_1"/>
    <property type="match status" value="1"/>
</dbReference>
<evidence type="ECO:0000256" key="2">
    <source>
        <dbReference type="ARBA" id="ARBA00022448"/>
    </source>
</evidence>
<dbReference type="Gene3D" id="3.30.1360.200">
    <property type="match status" value="1"/>
</dbReference>
<dbReference type="GO" id="GO:0003755">
    <property type="term" value="F:peptidyl-prolyl cis-trans isomerase activity"/>
    <property type="evidence" value="ECO:0007669"/>
    <property type="project" value="UniProtKB-KW"/>
</dbReference>
<sequence>MGLRDIRVTNSIPRQRIKWGTVGVIVLLVFTALFSFPHVYNQSSDWFKDKTKINLGHFPWVVPFHLGLDLQGGTHLVYEADVTKISSGSQNDAVQGVRDVIERRVNALGVSEPVVQTDRTGSSWRVIVELAGIKDVNQAIKMIGETPILEFKEEISVTAASITDEEKKAIATFNKDAEKKASSVLKEALASNADFSALAKKYSEDPGSAQNGGNLGWFPAGAMVKPFEDAVKSLKINQTTYKLVKSDFGFHIIKKTGERETEKDGQKIKEYEASHILIKTKSETDYAPADKWQITGLNGQQLTRATVQFDPNSGMPTVALEFNDEGKKLFGDITERNVNKQVAIFLDGSAISSPVVREAITDGKAVISGDFTIAEAKLLAQRLNAGALPVPITLISQQTIGASLGMNSLERSLFAGLIGFAAVVLFMLLFYRLPGLLAAVALILYTFITLAVFKMIPVTLSLAGIAGFILSIGMAVDANVLIFERTKEELRRGLSITQALNEGFARAWLSIRDSNASSLITCLILMWFGTSVVKGFAITLAIGILISMFSAITVTRILLHFVGPWIKNPRWFLGGKKINQ</sequence>
<organism evidence="12 13">
    <name type="scientific">Candidatus Magasanikbacteria bacterium GW2011_GWA2_42_32</name>
    <dbReference type="NCBI Taxonomy" id="1619039"/>
    <lineage>
        <taxon>Bacteria</taxon>
        <taxon>Candidatus Magasanikiibacteriota</taxon>
    </lineage>
</organism>
<dbReference type="Gene3D" id="1.20.1640.10">
    <property type="entry name" value="Multidrug efflux transporter AcrB transmembrane domain"/>
    <property type="match status" value="1"/>
</dbReference>
<feature type="transmembrane region" description="Helical" evidence="9">
    <location>
        <begin position="462"/>
        <end position="483"/>
    </location>
</feature>
<comment type="subcellular location">
    <subcellularLocation>
        <location evidence="1 9">Cell membrane</location>
        <topology evidence="1 9">Multi-pass membrane protein</topology>
    </subcellularLocation>
</comment>
<evidence type="ECO:0000256" key="1">
    <source>
        <dbReference type="ARBA" id="ARBA00004651"/>
    </source>
</evidence>
<dbReference type="Pfam" id="PF22599">
    <property type="entry name" value="SecDF_P1_head"/>
    <property type="match status" value="1"/>
</dbReference>
<evidence type="ECO:0000256" key="4">
    <source>
        <dbReference type="ARBA" id="ARBA00022692"/>
    </source>
</evidence>
<comment type="similarity">
    <text evidence="9">Belongs to the SecD/SecF family. SecD subfamily.</text>
</comment>
<dbReference type="NCBIfam" id="TIGR00916">
    <property type="entry name" value="2A0604s01"/>
    <property type="match status" value="1"/>
</dbReference>
<dbReference type="Gene3D" id="3.30.70.3400">
    <property type="match status" value="1"/>
</dbReference>
<keyword evidence="7 9" id="KW-0811">Translocation</keyword>
<dbReference type="Pfam" id="PF02355">
    <property type="entry name" value="SecD_SecF_C"/>
    <property type="match status" value="1"/>
</dbReference>
<dbReference type="InterPro" id="IPR048631">
    <property type="entry name" value="SecD_1st"/>
</dbReference>
<evidence type="ECO:0000256" key="9">
    <source>
        <dbReference type="HAMAP-Rule" id="MF_01463"/>
    </source>
</evidence>
<comment type="caution">
    <text evidence="12">The sequence shown here is derived from an EMBL/GenBank/DDBJ whole genome shotgun (WGS) entry which is preliminary data.</text>
</comment>
<dbReference type="InterPro" id="IPR005791">
    <property type="entry name" value="SecD"/>
</dbReference>
<feature type="transmembrane region" description="Helical" evidence="9">
    <location>
        <begin position="536"/>
        <end position="559"/>
    </location>
</feature>
<dbReference type="PANTHER" id="PTHR30081:SF1">
    <property type="entry name" value="PROTEIN TRANSLOCASE SUBUNIT SECD"/>
    <property type="match status" value="1"/>
</dbReference>
<evidence type="ECO:0000313" key="13">
    <source>
        <dbReference type="Proteomes" id="UP000034837"/>
    </source>
</evidence>
<dbReference type="FunFam" id="1.20.1640.10:FF:000004">
    <property type="entry name" value="Protein translocase subunit SecD"/>
    <property type="match status" value="1"/>
</dbReference>
<comment type="subunit">
    <text evidence="9">Forms a complex with SecF. Part of the essential Sec protein translocation apparatus which comprises SecA, SecYEG and auxiliary proteins SecDF. Other proteins may also be involved.</text>
</comment>
<dbReference type="HAMAP" id="MF_01463_B">
    <property type="entry name" value="SecD_B"/>
    <property type="match status" value="1"/>
</dbReference>
<keyword evidence="4 9" id="KW-0812">Transmembrane</keyword>
<dbReference type="Pfam" id="PF13616">
    <property type="entry name" value="Rotamase_3"/>
    <property type="match status" value="1"/>
</dbReference>
<evidence type="ECO:0000256" key="3">
    <source>
        <dbReference type="ARBA" id="ARBA00022475"/>
    </source>
</evidence>